<dbReference type="PANTHER" id="PTHR36930:SF1">
    <property type="entry name" value="MOSC DOMAIN-CONTAINING PROTEIN"/>
    <property type="match status" value="1"/>
</dbReference>
<dbReference type="EMBL" id="VBOY01000012">
    <property type="protein sequence ID" value="TMQ68324.1"/>
    <property type="molecule type" value="Genomic_DNA"/>
</dbReference>
<evidence type="ECO:0000313" key="3">
    <source>
        <dbReference type="Proteomes" id="UP000316609"/>
    </source>
</evidence>
<comment type="caution">
    <text evidence="2">The sequence shown here is derived from an EMBL/GenBank/DDBJ whole genome shotgun (WGS) entry which is preliminary data.</text>
</comment>
<name>A0A538TXF7_UNCEI</name>
<dbReference type="PANTHER" id="PTHR36930">
    <property type="entry name" value="METAL-SULFUR CLUSTER BIOSYNTHESIS PROTEINS YUAD-RELATED"/>
    <property type="match status" value="1"/>
</dbReference>
<organism evidence="2 3">
    <name type="scientific">Eiseniibacteriota bacterium</name>
    <dbReference type="NCBI Taxonomy" id="2212470"/>
    <lineage>
        <taxon>Bacteria</taxon>
        <taxon>Candidatus Eiseniibacteriota</taxon>
    </lineage>
</organism>
<proteinExistence type="predicted"/>
<sequence length="142" mass="15020">MTPAVVALHLSRASRTPVETVSRANALEERGIEGDRHARPGSRRSVLLVEQEVLDQFGLAPGAISEQVTVRGLDLNGLVFGARLKVGEAVLEVAGPCHPCSRMDEVKPGLKDALQGRRGRFARVVRGGALAVGDSIVVEPPA</sequence>
<gene>
    <name evidence="2" type="ORF">E6K78_01650</name>
</gene>
<accession>A0A538TXF7</accession>
<dbReference type="PROSITE" id="PS51340">
    <property type="entry name" value="MOSC"/>
    <property type="match status" value="1"/>
</dbReference>
<dbReference type="GO" id="GO:0030151">
    <property type="term" value="F:molybdenum ion binding"/>
    <property type="evidence" value="ECO:0007669"/>
    <property type="project" value="InterPro"/>
</dbReference>
<dbReference type="Gene3D" id="2.40.33.20">
    <property type="entry name" value="PK beta-barrel domain-like"/>
    <property type="match status" value="1"/>
</dbReference>
<dbReference type="InterPro" id="IPR005302">
    <property type="entry name" value="MoCF_Sase_C"/>
</dbReference>
<evidence type="ECO:0000313" key="2">
    <source>
        <dbReference type="EMBL" id="TMQ68324.1"/>
    </source>
</evidence>
<dbReference type="GO" id="GO:0003824">
    <property type="term" value="F:catalytic activity"/>
    <property type="evidence" value="ECO:0007669"/>
    <property type="project" value="InterPro"/>
</dbReference>
<dbReference type="SUPFAM" id="SSF50800">
    <property type="entry name" value="PK beta-barrel domain-like"/>
    <property type="match status" value="1"/>
</dbReference>
<dbReference type="GO" id="GO:0030170">
    <property type="term" value="F:pyridoxal phosphate binding"/>
    <property type="evidence" value="ECO:0007669"/>
    <property type="project" value="InterPro"/>
</dbReference>
<dbReference type="InterPro" id="IPR052716">
    <property type="entry name" value="MOSC_domain"/>
</dbReference>
<reference evidence="2 3" key="1">
    <citation type="journal article" date="2019" name="Nat. Microbiol.">
        <title>Mediterranean grassland soil C-N compound turnover is dependent on rainfall and depth, and is mediated by genomically divergent microorganisms.</title>
        <authorList>
            <person name="Diamond S."/>
            <person name="Andeer P.F."/>
            <person name="Li Z."/>
            <person name="Crits-Christoph A."/>
            <person name="Burstein D."/>
            <person name="Anantharaman K."/>
            <person name="Lane K.R."/>
            <person name="Thomas B.C."/>
            <person name="Pan C."/>
            <person name="Northen T.R."/>
            <person name="Banfield J.F."/>
        </authorList>
    </citation>
    <scope>NUCLEOTIDE SEQUENCE [LARGE SCALE GENOMIC DNA]</scope>
    <source>
        <strain evidence="2">WS_8</strain>
    </source>
</reference>
<dbReference type="InterPro" id="IPR011037">
    <property type="entry name" value="Pyrv_Knase-like_insert_dom_sf"/>
</dbReference>
<protein>
    <submittedName>
        <fullName evidence="2">MOSC domain-containing protein</fullName>
    </submittedName>
</protein>
<dbReference type="Proteomes" id="UP000316609">
    <property type="component" value="Unassembled WGS sequence"/>
</dbReference>
<feature type="domain" description="MOSC" evidence="1">
    <location>
        <begin position="19"/>
        <end position="139"/>
    </location>
</feature>
<dbReference type="Pfam" id="PF03473">
    <property type="entry name" value="MOSC"/>
    <property type="match status" value="1"/>
</dbReference>
<evidence type="ECO:0000259" key="1">
    <source>
        <dbReference type="PROSITE" id="PS51340"/>
    </source>
</evidence>
<dbReference type="AlphaFoldDB" id="A0A538TXF7"/>